<evidence type="ECO:0000256" key="3">
    <source>
        <dbReference type="ARBA" id="ARBA00023125"/>
    </source>
</evidence>
<dbReference type="InterPro" id="IPR039420">
    <property type="entry name" value="WalR-like"/>
</dbReference>
<protein>
    <submittedName>
        <fullName evidence="8">Response regulator transcription factor</fullName>
    </submittedName>
</protein>
<comment type="caution">
    <text evidence="8">The sequence shown here is derived from an EMBL/GenBank/DDBJ whole genome shotgun (WGS) entry which is preliminary data.</text>
</comment>
<dbReference type="PANTHER" id="PTHR43214">
    <property type="entry name" value="TWO-COMPONENT RESPONSE REGULATOR"/>
    <property type="match status" value="1"/>
</dbReference>
<dbReference type="CDD" id="cd17535">
    <property type="entry name" value="REC_NarL-like"/>
    <property type="match status" value="1"/>
</dbReference>
<organism evidence="8 9">
    <name type="scientific">Actinospica acidithermotolerans</name>
    <dbReference type="NCBI Taxonomy" id="2828514"/>
    <lineage>
        <taxon>Bacteria</taxon>
        <taxon>Bacillati</taxon>
        <taxon>Actinomycetota</taxon>
        <taxon>Actinomycetes</taxon>
        <taxon>Catenulisporales</taxon>
        <taxon>Actinospicaceae</taxon>
        <taxon>Actinospica</taxon>
    </lineage>
</organism>
<evidence type="ECO:0000256" key="2">
    <source>
        <dbReference type="ARBA" id="ARBA00023015"/>
    </source>
</evidence>
<evidence type="ECO:0000256" key="1">
    <source>
        <dbReference type="ARBA" id="ARBA00022553"/>
    </source>
</evidence>
<evidence type="ECO:0000313" key="9">
    <source>
        <dbReference type="Proteomes" id="UP000676325"/>
    </source>
</evidence>
<dbReference type="SUPFAM" id="SSF52172">
    <property type="entry name" value="CheY-like"/>
    <property type="match status" value="1"/>
</dbReference>
<dbReference type="SUPFAM" id="SSF46894">
    <property type="entry name" value="C-terminal effector domain of the bipartite response regulators"/>
    <property type="match status" value="1"/>
</dbReference>
<evidence type="ECO:0000256" key="5">
    <source>
        <dbReference type="PROSITE-ProRule" id="PRU00169"/>
    </source>
</evidence>
<dbReference type="InterPro" id="IPR058245">
    <property type="entry name" value="NreC/VraR/RcsB-like_REC"/>
</dbReference>
<feature type="domain" description="Response regulatory" evidence="7">
    <location>
        <begin position="1"/>
        <end position="114"/>
    </location>
</feature>
<dbReference type="InterPro" id="IPR011006">
    <property type="entry name" value="CheY-like_superfamily"/>
</dbReference>
<dbReference type="PROSITE" id="PS00622">
    <property type="entry name" value="HTH_LUXR_1"/>
    <property type="match status" value="1"/>
</dbReference>
<dbReference type="PANTHER" id="PTHR43214:SF24">
    <property type="entry name" value="TRANSCRIPTIONAL REGULATORY PROTEIN NARL-RELATED"/>
    <property type="match status" value="1"/>
</dbReference>
<keyword evidence="3" id="KW-0238">DNA-binding</keyword>
<feature type="modified residue" description="4-aspartylphosphate" evidence="5">
    <location>
        <position position="49"/>
    </location>
</feature>
<dbReference type="InterPro" id="IPR016032">
    <property type="entry name" value="Sig_transdc_resp-reg_C-effctor"/>
</dbReference>
<dbReference type="CDD" id="cd06170">
    <property type="entry name" value="LuxR_C_like"/>
    <property type="match status" value="1"/>
</dbReference>
<dbReference type="InterPro" id="IPR000792">
    <property type="entry name" value="Tscrpt_reg_LuxR_C"/>
</dbReference>
<proteinExistence type="predicted"/>
<dbReference type="Gene3D" id="3.40.50.2300">
    <property type="match status" value="1"/>
</dbReference>
<dbReference type="GO" id="GO:0003677">
    <property type="term" value="F:DNA binding"/>
    <property type="evidence" value="ECO:0007669"/>
    <property type="project" value="UniProtKB-KW"/>
</dbReference>
<name>A0A941IFX3_9ACTN</name>
<evidence type="ECO:0000259" key="7">
    <source>
        <dbReference type="PROSITE" id="PS50110"/>
    </source>
</evidence>
<dbReference type="GO" id="GO:0006355">
    <property type="term" value="P:regulation of DNA-templated transcription"/>
    <property type="evidence" value="ECO:0007669"/>
    <property type="project" value="InterPro"/>
</dbReference>
<accession>A0A941IFX3</accession>
<dbReference type="Pfam" id="PF00196">
    <property type="entry name" value="GerE"/>
    <property type="match status" value="1"/>
</dbReference>
<reference evidence="8" key="1">
    <citation type="submission" date="2021-04" db="EMBL/GenBank/DDBJ databases">
        <title>Genome based classification of Actinospica acidithermotolerans sp. nov., an actinobacterium isolated from an Indonesian hot spring.</title>
        <authorList>
            <person name="Kusuma A.B."/>
            <person name="Putra K.E."/>
            <person name="Nafisah S."/>
            <person name="Loh J."/>
            <person name="Nouioui I."/>
            <person name="Goodfellow M."/>
        </authorList>
    </citation>
    <scope>NUCLEOTIDE SEQUENCE</scope>
    <source>
        <strain evidence="8">MGRD01-02</strain>
    </source>
</reference>
<dbReference type="SMART" id="SM00421">
    <property type="entry name" value="HTH_LUXR"/>
    <property type="match status" value="1"/>
</dbReference>
<evidence type="ECO:0000259" key="6">
    <source>
        <dbReference type="PROSITE" id="PS50043"/>
    </source>
</evidence>
<sequence length="210" mass="22156">MADDQTSVREGLAVLLGGLPEIDVAAAAADGEQVLALVAEHRPDAVLLDLHMPVLNGIETTRRLRTLHPHVAIVVLTTYLEDAFVLDALRAGARSYLTKDADRKDIANALHAATQGLAVLDPRVRTTLMRAAAAPAPAAPAAAPPLPDGLTQREAEILQLIAQGLTNPEIAARLFLSGHTIKTHVNRIFAKTASKDRAAAVGYAQRNGLG</sequence>
<dbReference type="Proteomes" id="UP000676325">
    <property type="component" value="Unassembled WGS sequence"/>
</dbReference>
<keyword evidence="2" id="KW-0805">Transcription regulation</keyword>
<dbReference type="AlphaFoldDB" id="A0A941IFX3"/>
<dbReference type="PROSITE" id="PS50043">
    <property type="entry name" value="HTH_LUXR_2"/>
    <property type="match status" value="1"/>
</dbReference>
<dbReference type="GO" id="GO:0000160">
    <property type="term" value="P:phosphorelay signal transduction system"/>
    <property type="evidence" value="ECO:0007669"/>
    <property type="project" value="InterPro"/>
</dbReference>
<keyword evidence="1 5" id="KW-0597">Phosphoprotein</keyword>
<keyword evidence="9" id="KW-1185">Reference proteome</keyword>
<evidence type="ECO:0000256" key="4">
    <source>
        <dbReference type="ARBA" id="ARBA00023163"/>
    </source>
</evidence>
<dbReference type="Pfam" id="PF00072">
    <property type="entry name" value="Response_reg"/>
    <property type="match status" value="1"/>
</dbReference>
<feature type="domain" description="HTH luxR-type" evidence="6">
    <location>
        <begin position="143"/>
        <end position="208"/>
    </location>
</feature>
<evidence type="ECO:0000313" key="8">
    <source>
        <dbReference type="EMBL" id="MBR7825509.1"/>
    </source>
</evidence>
<dbReference type="PROSITE" id="PS50110">
    <property type="entry name" value="RESPONSE_REGULATORY"/>
    <property type="match status" value="1"/>
</dbReference>
<dbReference type="InterPro" id="IPR001789">
    <property type="entry name" value="Sig_transdc_resp-reg_receiver"/>
</dbReference>
<dbReference type="EMBL" id="JAGSOH010000006">
    <property type="protein sequence ID" value="MBR7825509.1"/>
    <property type="molecule type" value="Genomic_DNA"/>
</dbReference>
<dbReference type="PRINTS" id="PR00038">
    <property type="entry name" value="HTHLUXR"/>
</dbReference>
<dbReference type="SMART" id="SM00448">
    <property type="entry name" value="REC"/>
    <property type="match status" value="1"/>
</dbReference>
<keyword evidence="4" id="KW-0804">Transcription</keyword>
<gene>
    <name evidence="8" type="ORF">KDK95_04270</name>
</gene>